<dbReference type="AlphaFoldDB" id="A0A0F9LZI9"/>
<dbReference type="Pfam" id="PF02561">
    <property type="entry name" value="FliS"/>
    <property type="match status" value="1"/>
</dbReference>
<dbReference type="GO" id="GO:0044780">
    <property type="term" value="P:bacterial-type flagellum assembly"/>
    <property type="evidence" value="ECO:0007669"/>
    <property type="project" value="InterPro"/>
</dbReference>
<dbReference type="GO" id="GO:0005829">
    <property type="term" value="C:cytosol"/>
    <property type="evidence" value="ECO:0007669"/>
    <property type="project" value="UniProtKB-SubCell"/>
</dbReference>
<dbReference type="EMBL" id="LAZR01009920">
    <property type="protein sequence ID" value="KKM69840.1"/>
    <property type="molecule type" value="Genomic_DNA"/>
</dbReference>
<evidence type="ECO:0000256" key="5">
    <source>
        <dbReference type="ARBA" id="ARBA00023186"/>
    </source>
</evidence>
<sequence length="70" mass="8118">MRTVSFREAYHGLLCELMEAGEEVAHNLRRLYTFMNRHLSQANARQDPQMIHDVVACLEDLNEGWKAITS</sequence>
<evidence type="ECO:0000256" key="1">
    <source>
        <dbReference type="ARBA" id="ARBA00004514"/>
    </source>
</evidence>
<name>A0A0F9LZI9_9ZZZZ</name>
<evidence type="ECO:0000256" key="4">
    <source>
        <dbReference type="ARBA" id="ARBA00022795"/>
    </source>
</evidence>
<keyword evidence="3" id="KW-0963">Cytoplasm</keyword>
<dbReference type="InterPro" id="IPR003713">
    <property type="entry name" value="FliS"/>
</dbReference>
<dbReference type="InterPro" id="IPR036584">
    <property type="entry name" value="FliS_sf"/>
</dbReference>
<keyword evidence="5" id="KW-0143">Chaperone</keyword>
<reference evidence="6" key="1">
    <citation type="journal article" date="2015" name="Nature">
        <title>Complex archaea that bridge the gap between prokaryotes and eukaryotes.</title>
        <authorList>
            <person name="Spang A."/>
            <person name="Saw J.H."/>
            <person name="Jorgensen S.L."/>
            <person name="Zaremba-Niedzwiedzka K."/>
            <person name="Martijn J."/>
            <person name="Lind A.E."/>
            <person name="van Eijk R."/>
            <person name="Schleper C."/>
            <person name="Guy L."/>
            <person name="Ettema T.J."/>
        </authorList>
    </citation>
    <scope>NUCLEOTIDE SEQUENCE</scope>
</reference>
<comment type="caution">
    <text evidence="6">The sequence shown here is derived from an EMBL/GenBank/DDBJ whole genome shotgun (WGS) entry which is preliminary data.</text>
</comment>
<dbReference type="GO" id="GO:0071973">
    <property type="term" value="P:bacterial-type flagellum-dependent cell motility"/>
    <property type="evidence" value="ECO:0007669"/>
    <property type="project" value="TreeGrafter"/>
</dbReference>
<gene>
    <name evidence="6" type="ORF">LCGC14_1446710</name>
</gene>
<dbReference type="Gene3D" id="1.20.120.340">
    <property type="entry name" value="Flagellar protein FliS"/>
    <property type="match status" value="1"/>
</dbReference>
<accession>A0A0F9LZI9</accession>
<evidence type="ECO:0000256" key="3">
    <source>
        <dbReference type="ARBA" id="ARBA00022490"/>
    </source>
</evidence>
<evidence type="ECO:0008006" key="7">
    <source>
        <dbReference type="Google" id="ProtNLM"/>
    </source>
</evidence>
<protein>
    <recommendedName>
        <fullName evidence="7">Flagellar protein FliS</fullName>
    </recommendedName>
</protein>
<keyword evidence="4" id="KW-1005">Bacterial flagellum biogenesis</keyword>
<proteinExistence type="inferred from homology"/>
<dbReference type="PANTHER" id="PTHR34773">
    <property type="entry name" value="FLAGELLAR SECRETION CHAPERONE FLIS"/>
    <property type="match status" value="1"/>
</dbReference>
<evidence type="ECO:0000313" key="6">
    <source>
        <dbReference type="EMBL" id="KKM69840.1"/>
    </source>
</evidence>
<evidence type="ECO:0000256" key="2">
    <source>
        <dbReference type="ARBA" id="ARBA00008787"/>
    </source>
</evidence>
<dbReference type="PANTHER" id="PTHR34773:SF1">
    <property type="entry name" value="FLAGELLAR SECRETION CHAPERONE FLIS"/>
    <property type="match status" value="1"/>
</dbReference>
<comment type="subcellular location">
    <subcellularLocation>
        <location evidence="1">Cytoplasm</location>
        <location evidence="1">Cytosol</location>
    </subcellularLocation>
</comment>
<comment type="similarity">
    <text evidence="2">Belongs to the FliS family.</text>
</comment>
<organism evidence="6">
    <name type="scientific">marine sediment metagenome</name>
    <dbReference type="NCBI Taxonomy" id="412755"/>
    <lineage>
        <taxon>unclassified sequences</taxon>
        <taxon>metagenomes</taxon>
        <taxon>ecological metagenomes</taxon>
    </lineage>
</organism>
<dbReference type="SUPFAM" id="SSF101116">
    <property type="entry name" value="Flagellar export chaperone FliS"/>
    <property type="match status" value="1"/>
</dbReference>